<feature type="transmembrane region" description="Helical" evidence="1">
    <location>
        <begin position="35"/>
        <end position="59"/>
    </location>
</feature>
<keyword evidence="1" id="KW-0812">Transmembrane</keyword>
<dbReference type="Proteomes" id="UP000306147">
    <property type="component" value="Unassembled WGS sequence"/>
</dbReference>
<feature type="transmembrane region" description="Helical" evidence="1">
    <location>
        <begin position="6"/>
        <end position="23"/>
    </location>
</feature>
<protein>
    <submittedName>
        <fullName evidence="2">Uncharacterized protein</fullName>
    </submittedName>
</protein>
<dbReference type="OrthoDB" id="7585827at2"/>
<keyword evidence="3" id="KW-1185">Reference proteome</keyword>
<evidence type="ECO:0000313" key="2">
    <source>
        <dbReference type="EMBL" id="TGX55272.1"/>
    </source>
</evidence>
<reference evidence="2 3" key="1">
    <citation type="submission" date="2019-04" db="EMBL/GenBank/DDBJ databases">
        <title>Sphingomonas psychrotolerans sp. nov., isolated from soil in the Tianshan Mountains, Xinjiang, China.</title>
        <authorList>
            <person name="Luo Y."/>
            <person name="Sheng H."/>
        </authorList>
    </citation>
    <scope>NUCLEOTIDE SEQUENCE [LARGE SCALE GENOMIC DNA]</scope>
    <source>
        <strain evidence="2 3">ZFGT-11</strain>
    </source>
</reference>
<accession>A0A4V3QZR9</accession>
<proteinExistence type="predicted"/>
<comment type="caution">
    <text evidence="2">The sequence shown here is derived from an EMBL/GenBank/DDBJ whole genome shotgun (WGS) entry which is preliminary data.</text>
</comment>
<keyword evidence="1" id="KW-1133">Transmembrane helix</keyword>
<evidence type="ECO:0000256" key="1">
    <source>
        <dbReference type="SAM" id="Phobius"/>
    </source>
</evidence>
<keyword evidence="1" id="KW-0472">Membrane</keyword>
<dbReference type="AlphaFoldDB" id="A0A4V3QZR9"/>
<evidence type="ECO:0000313" key="3">
    <source>
        <dbReference type="Proteomes" id="UP000306147"/>
    </source>
</evidence>
<sequence length="62" mass="6911">MQQQLWGGAAVAILLAIGSGLGEHRRRRRREMDQVGFMPWTLIQVLAMLIALILASVALNLR</sequence>
<organism evidence="2 3">
    <name type="scientific">Sphingomonas gei</name>
    <dbReference type="NCBI Taxonomy" id="1395960"/>
    <lineage>
        <taxon>Bacteria</taxon>
        <taxon>Pseudomonadati</taxon>
        <taxon>Pseudomonadota</taxon>
        <taxon>Alphaproteobacteria</taxon>
        <taxon>Sphingomonadales</taxon>
        <taxon>Sphingomonadaceae</taxon>
        <taxon>Sphingomonas</taxon>
    </lineage>
</organism>
<gene>
    <name evidence="2" type="ORF">E5A73_06910</name>
</gene>
<dbReference type="EMBL" id="SRXT01000002">
    <property type="protein sequence ID" value="TGX55272.1"/>
    <property type="molecule type" value="Genomic_DNA"/>
</dbReference>
<name>A0A4V3QZR9_9SPHN</name>